<dbReference type="SUPFAM" id="SSF53756">
    <property type="entry name" value="UDP-Glycosyltransferase/glycogen phosphorylase"/>
    <property type="match status" value="1"/>
</dbReference>
<name>A0ABR9P049_9ACTN</name>
<dbReference type="InterPro" id="IPR001296">
    <property type="entry name" value="Glyco_trans_1"/>
</dbReference>
<dbReference type="Proteomes" id="UP000806528">
    <property type="component" value="Unassembled WGS sequence"/>
</dbReference>
<keyword evidence="2" id="KW-0808">Transferase</keyword>
<dbReference type="Pfam" id="PF00534">
    <property type="entry name" value="Glycos_transf_1"/>
    <property type="match status" value="1"/>
</dbReference>
<evidence type="ECO:0000313" key="6">
    <source>
        <dbReference type="Proteomes" id="UP000806528"/>
    </source>
</evidence>
<accession>A0ABR9P049</accession>
<dbReference type="InterPro" id="IPR050194">
    <property type="entry name" value="Glycosyltransferase_grp1"/>
</dbReference>
<dbReference type="Pfam" id="PF13439">
    <property type="entry name" value="Glyco_transf_4"/>
    <property type="match status" value="1"/>
</dbReference>
<evidence type="ECO:0000256" key="1">
    <source>
        <dbReference type="ARBA" id="ARBA00022676"/>
    </source>
</evidence>
<dbReference type="RefSeq" id="WP_193119880.1">
    <property type="nucleotide sequence ID" value="NZ_JADBGI010000001.1"/>
</dbReference>
<sequence>MNGSHAVVFSREYPPVSVGGTSTVARDVARGLTRKGWRVSVASTGAGALASVREHDGAVKVYRSGVPRVYDEHTGLRDESMKTHRGLFTAAEEAVREYGPPDVVVFPDLFCYPEAAAMARRYAVPLLNILLQDFRGITPYDDGAHQVTNGVSARASHLLALEEKAIRGSDHTVFISNALRKAVEGHYPDLDRPCSVVHLGVDFEEIDEISGSARPGDVRSSLPSDARQKALIVACGRLVPVKGFSLLLRALSETATPSHLVLVGVGPQEERLRRSALGLGVRGRVTFVGDVARRDALAWMAAADVAVVPSLWESFCYVCAEMMAFARPVVVSSVDSINELVPTDEYGFRVPVSGPLGDRTIDPEDLRARIELALTDRRTARARGEAARTRVREHFTAERFAENLSALLEAMTGVAGRV</sequence>
<proteinExistence type="predicted"/>
<dbReference type="InterPro" id="IPR028098">
    <property type="entry name" value="Glyco_trans_4-like_N"/>
</dbReference>
<evidence type="ECO:0000259" key="4">
    <source>
        <dbReference type="Pfam" id="PF13439"/>
    </source>
</evidence>
<feature type="domain" description="Glycosyltransferase subfamily 4-like N-terminal" evidence="4">
    <location>
        <begin position="18"/>
        <end position="204"/>
    </location>
</feature>
<feature type="domain" description="Glycosyl transferase family 1" evidence="3">
    <location>
        <begin position="228"/>
        <end position="389"/>
    </location>
</feature>
<keyword evidence="1" id="KW-0328">Glycosyltransferase</keyword>
<gene>
    <name evidence="5" type="ORF">IDM40_00665</name>
</gene>
<dbReference type="Gene3D" id="3.40.50.2000">
    <property type="entry name" value="Glycogen Phosphorylase B"/>
    <property type="match status" value="2"/>
</dbReference>
<keyword evidence="6" id="KW-1185">Reference proteome</keyword>
<dbReference type="PANTHER" id="PTHR45947">
    <property type="entry name" value="SULFOQUINOVOSYL TRANSFERASE SQD2"/>
    <property type="match status" value="1"/>
</dbReference>
<evidence type="ECO:0000259" key="3">
    <source>
        <dbReference type="Pfam" id="PF00534"/>
    </source>
</evidence>
<dbReference type="EMBL" id="JADBGI010000001">
    <property type="protein sequence ID" value="MBE2997218.1"/>
    <property type="molecule type" value="Genomic_DNA"/>
</dbReference>
<evidence type="ECO:0000313" key="5">
    <source>
        <dbReference type="EMBL" id="MBE2997218.1"/>
    </source>
</evidence>
<organism evidence="5 6">
    <name type="scientific">Nocardiopsis coralli</name>
    <dbReference type="NCBI Taxonomy" id="2772213"/>
    <lineage>
        <taxon>Bacteria</taxon>
        <taxon>Bacillati</taxon>
        <taxon>Actinomycetota</taxon>
        <taxon>Actinomycetes</taxon>
        <taxon>Streptosporangiales</taxon>
        <taxon>Nocardiopsidaceae</taxon>
        <taxon>Nocardiopsis</taxon>
    </lineage>
</organism>
<reference evidence="5 6" key="1">
    <citation type="submission" date="2020-09" db="EMBL/GenBank/DDBJ databases">
        <title>Diversity and distribution of actinomycetes associated with coral in the coast of Hainan.</title>
        <authorList>
            <person name="Li F."/>
        </authorList>
    </citation>
    <scope>NUCLEOTIDE SEQUENCE [LARGE SCALE GENOMIC DNA]</scope>
    <source>
        <strain evidence="5 6">HNM0947</strain>
    </source>
</reference>
<comment type="caution">
    <text evidence="5">The sequence shown here is derived from an EMBL/GenBank/DDBJ whole genome shotgun (WGS) entry which is preliminary data.</text>
</comment>
<dbReference type="PANTHER" id="PTHR45947:SF3">
    <property type="entry name" value="SULFOQUINOVOSYL TRANSFERASE SQD2"/>
    <property type="match status" value="1"/>
</dbReference>
<evidence type="ECO:0000256" key="2">
    <source>
        <dbReference type="ARBA" id="ARBA00022679"/>
    </source>
</evidence>
<dbReference type="CDD" id="cd03801">
    <property type="entry name" value="GT4_PimA-like"/>
    <property type="match status" value="1"/>
</dbReference>
<protein>
    <submittedName>
        <fullName evidence="5">Glycosyltransferase family 4 protein</fullName>
    </submittedName>
</protein>